<dbReference type="RefSeq" id="WP_188774210.1">
    <property type="nucleotide sequence ID" value="NZ_BMMB01000002.1"/>
</dbReference>
<sequence>MIIAFSKLIWNSWKHHTLITLFIMLSVLISLTFLTITMSAIQTQVDQIHYFTSTKTITFKKNAPITELEKLKAKWKEAQWIQAASITGNPRKLPIQYNDKISNYYISPYDPEQFQMNGRTDIDLKNNEVYISVQLASKLLGSDIHIENPKIIINNKPYIIKYIDKEALGDFITLNYKNAPYKNVESNNVQVVTTNDQAITKIMNDLKPYKPTLSDLETSTKKEAQQRITFLVVVAILLLMIALINFIQLYNYKLSLDENKWYMLTLLGANQRTVQLYMYVECLAICFIAFLLSGLEYVLFHQLIDSTILKQTFKLPVFIILNLVAMIVMMLIVGIFTKKFKMKFNF</sequence>
<dbReference type="Proteomes" id="UP001185028">
    <property type="component" value="Unassembled WGS sequence"/>
</dbReference>
<proteinExistence type="predicted"/>
<dbReference type="EMBL" id="JAVDQH010000002">
    <property type="protein sequence ID" value="MDR6242707.1"/>
    <property type="molecule type" value="Genomic_DNA"/>
</dbReference>
<gene>
    <name evidence="2" type="ORF">JOC58_000591</name>
</gene>
<feature type="transmembrane region" description="Helical" evidence="1">
    <location>
        <begin position="312"/>
        <end position="336"/>
    </location>
</feature>
<organism evidence="2 3">
    <name type="scientific">Paenibacillus hunanensis</name>
    <dbReference type="NCBI Taxonomy" id="539262"/>
    <lineage>
        <taxon>Bacteria</taxon>
        <taxon>Bacillati</taxon>
        <taxon>Bacillota</taxon>
        <taxon>Bacilli</taxon>
        <taxon>Bacillales</taxon>
        <taxon>Paenibacillaceae</taxon>
        <taxon>Paenibacillus</taxon>
    </lineage>
</organism>
<comment type="caution">
    <text evidence="2">The sequence shown here is derived from an EMBL/GenBank/DDBJ whole genome shotgun (WGS) entry which is preliminary data.</text>
</comment>
<keyword evidence="1" id="KW-0472">Membrane</keyword>
<evidence type="ECO:0000313" key="2">
    <source>
        <dbReference type="EMBL" id="MDR6242707.1"/>
    </source>
</evidence>
<keyword evidence="1" id="KW-1133">Transmembrane helix</keyword>
<feature type="transmembrane region" description="Helical" evidence="1">
    <location>
        <begin position="18"/>
        <end position="41"/>
    </location>
</feature>
<reference evidence="2 3" key="1">
    <citation type="submission" date="2023-07" db="EMBL/GenBank/DDBJ databases">
        <title>Genomic Encyclopedia of Type Strains, Phase IV (KMG-IV): sequencing the most valuable type-strain genomes for metagenomic binning, comparative biology and taxonomic classification.</title>
        <authorList>
            <person name="Goeker M."/>
        </authorList>
    </citation>
    <scope>NUCLEOTIDE SEQUENCE [LARGE SCALE GENOMIC DNA]</scope>
    <source>
        <strain evidence="2 3">DSM 22170</strain>
    </source>
</reference>
<protein>
    <submittedName>
        <fullName evidence="2">Uncharacterized membrane protein YidH (DUF202 family)</fullName>
    </submittedName>
</protein>
<accession>A0ABU1IVK7</accession>
<name>A0ABU1IVK7_9BACL</name>
<keyword evidence="3" id="KW-1185">Reference proteome</keyword>
<feature type="transmembrane region" description="Helical" evidence="1">
    <location>
        <begin position="228"/>
        <end position="250"/>
    </location>
</feature>
<feature type="transmembrane region" description="Helical" evidence="1">
    <location>
        <begin position="276"/>
        <end position="300"/>
    </location>
</feature>
<evidence type="ECO:0000313" key="3">
    <source>
        <dbReference type="Proteomes" id="UP001185028"/>
    </source>
</evidence>
<keyword evidence="1" id="KW-0812">Transmembrane</keyword>
<evidence type="ECO:0000256" key="1">
    <source>
        <dbReference type="SAM" id="Phobius"/>
    </source>
</evidence>